<dbReference type="GO" id="GO:0008999">
    <property type="term" value="F:protein-N-terminal-alanine acetyltransferase activity"/>
    <property type="evidence" value="ECO:0007669"/>
    <property type="project" value="TreeGrafter"/>
</dbReference>
<dbReference type="InterPro" id="IPR000182">
    <property type="entry name" value="GNAT_dom"/>
</dbReference>
<dbReference type="InterPro" id="IPR051531">
    <property type="entry name" value="N-acetyltransferase"/>
</dbReference>
<feature type="domain" description="N-acetyltransferase" evidence="1">
    <location>
        <begin position="10"/>
        <end position="174"/>
    </location>
</feature>
<evidence type="ECO:0000313" key="2">
    <source>
        <dbReference type="EMBL" id="MCG3419443.1"/>
    </source>
</evidence>
<dbReference type="PROSITE" id="PS51186">
    <property type="entry name" value="GNAT"/>
    <property type="match status" value="1"/>
</dbReference>
<dbReference type="Gene3D" id="3.40.630.30">
    <property type="match status" value="1"/>
</dbReference>
<dbReference type="InterPro" id="IPR016181">
    <property type="entry name" value="Acyl_CoA_acyltransferase"/>
</dbReference>
<dbReference type="Proteomes" id="UP001199631">
    <property type="component" value="Unassembled WGS sequence"/>
</dbReference>
<dbReference type="PANTHER" id="PTHR43792:SF9">
    <property type="entry name" value="RIBOSOMAL-PROTEIN-ALANINE ACETYLTRANSFERASE"/>
    <property type="match status" value="1"/>
</dbReference>
<evidence type="ECO:0000313" key="3">
    <source>
        <dbReference type="Proteomes" id="UP001199631"/>
    </source>
</evidence>
<dbReference type="AlphaFoldDB" id="A0AAW5B5Z2"/>
<reference evidence="2 3" key="1">
    <citation type="journal article" date="2022" name="Evol. Bioinform. Online">
        <title>Draft Genome Sequence of Oceanobacillus jordanicus Strain GSFE11, a Halotolerant Plant Growth-Promoting Bacterial Endophyte Isolated From the Jordan Valley.</title>
        <authorList>
            <person name="Alhindi T."/>
            <person name="Albdaiwi R."/>
        </authorList>
    </citation>
    <scope>NUCLEOTIDE SEQUENCE [LARGE SCALE GENOMIC DNA]</scope>
    <source>
        <strain evidence="2 3">GSFE11</strain>
    </source>
</reference>
<protein>
    <submittedName>
        <fullName evidence="2">GNAT family N-acetyltransferase</fullName>
    </submittedName>
</protein>
<dbReference type="RefSeq" id="WP_238019697.1">
    <property type="nucleotide sequence ID" value="NZ_JAIFZM010000007.1"/>
</dbReference>
<sequence length="176" mass="20120">MINELITKRLTLRKMQEKDSAGLFAVWSDPSVTRFMNIPAFTGEDQAKEMINFLAELAHENKALRYTIRTKDSGQIIGSCGYNTIDFANGKTELGYELAKEHWGKGYASEAIRELMNYAFEELNLHRIEAKVEPENKNSIRLLQNLEFTFEGILRDAEKAKGRFVDLAMYAKLSTD</sequence>
<dbReference type="EMBL" id="JAIFZM010000007">
    <property type="protein sequence ID" value="MCG3419443.1"/>
    <property type="molecule type" value="Genomic_DNA"/>
</dbReference>
<organism evidence="2 3">
    <name type="scientific">Oceanobacillus jordanicus</name>
    <dbReference type="NCBI Taxonomy" id="2867266"/>
    <lineage>
        <taxon>Bacteria</taxon>
        <taxon>Bacillati</taxon>
        <taxon>Bacillota</taxon>
        <taxon>Bacilli</taxon>
        <taxon>Bacillales</taxon>
        <taxon>Bacillaceae</taxon>
        <taxon>Oceanobacillus</taxon>
    </lineage>
</organism>
<dbReference type="GO" id="GO:0005737">
    <property type="term" value="C:cytoplasm"/>
    <property type="evidence" value="ECO:0007669"/>
    <property type="project" value="TreeGrafter"/>
</dbReference>
<evidence type="ECO:0000259" key="1">
    <source>
        <dbReference type="PROSITE" id="PS51186"/>
    </source>
</evidence>
<dbReference type="SUPFAM" id="SSF55729">
    <property type="entry name" value="Acyl-CoA N-acyltransferases (Nat)"/>
    <property type="match status" value="1"/>
</dbReference>
<comment type="caution">
    <text evidence="2">The sequence shown here is derived from an EMBL/GenBank/DDBJ whole genome shotgun (WGS) entry which is preliminary data.</text>
</comment>
<dbReference type="PANTHER" id="PTHR43792">
    <property type="entry name" value="GNAT FAMILY, PUTATIVE (AFU_ORTHOLOGUE AFUA_3G00765)-RELATED-RELATED"/>
    <property type="match status" value="1"/>
</dbReference>
<name>A0AAW5B5Z2_9BACI</name>
<proteinExistence type="predicted"/>
<keyword evidence="3" id="KW-1185">Reference proteome</keyword>
<gene>
    <name evidence="2" type="ORF">K3T81_09780</name>
</gene>
<dbReference type="CDD" id="cd04301">
    <property type="entry name" value="NAT_SF"/>
    <property type="match status" value="1"/>
</dbReference>
<dbReference type="Pfam" id="PF13302">
    <property type="entry name" value="Acetyltransf_3"/>
    <property type="match status" value="1"/>
</dbReference>
<accession>A0AAW5B5Z2</accession>